<sequence>MIKDLVQDDALLATPCEPATTADAAVAIDLVDTLASLDEAVCLAANQIGITKAVVAYQDDKGQTHVMYNPKLLMGLSSSKLTESCLTHEEETSVTRFAKIKVAYDELDGGVLKSHRRDFTGWIAQMIQHMIDHCKGKLV</sequence>
<dbReference type="Proteomes" id="UP000593735">
    <property type="component" value="Chromosome"/>
</dbReference>
<protein>
    <submittedName>
        <fullName evidence="2">Peptide deformylase</fullName>
    </submittedName>
</protein>
<dbReference type="EMBL" id="CP063767">
    <property type="protein sequence ID" value="QOY60811.1"/>
    <property type="molecule type" value="Genomic_DNA"/>
</dbReference>
<keyword evidence="3" id="KW-1185">Reference proteome</keyword>
<dbReference type="PANTHER" id="PTHR10458:SF22">
    <property type="entry name" value="PEPTIDE DEFORMYLASE"/>
    <property type="match status" value="1"/>
</dbReference>
<evidence type="ECO:0000256" key="1">
    <source>
        <dbReference type="ARBA" id="ARBA00010759"/>
    </source>
</evidence>
<dbReference type="AlphaFoldDB" id="A0A7S7RU30"/>
<dbReference type="PRINTS" id="PR01576">
    <property type="entry name" value="PDEFORMYLASE"/>
</dbReference>
<dbReference type="KEGG" id="tio:INP52_00910"/>
<evidence type="ECO:0000313" key="3">
    <source>
        <dbReference type="Proteomes" id="UP000593735"/>
    </source>
</evidence>
<accession>A0A7S7RU30</accession>
<name>A0A7S7RU30_9ACTN</name>
<dbReference type="Pfam" id="PF01327">
    <property type="entry name" value="Pep_deformylase"/>
    <property type="match status" value="1"/>
</dbReference>
<dbReference type="Gene3D" id="3.90.45.10">
    <property type="entry name" value="Peptide deformylase"/>
    <property type="match status" value="1"/>
</dbReference>
<gene>
    <name evidence="2" type="ORF">INP52_00910</name>
</gene>
<dbReference type="GO" id="GO:0042586">
    <property type="term" value="F:peptide deformylase activity"/>
    <property type="evidence" value="ECO:0007669"/>
    <property type="project" value="InterPro"/>
</dbReference>
<reference evidence="2 3" key="1">
    <citation type="submission" date="2020-10" db="EMBL/GenBank/DDBJ databases">
        <title>Olsenella immobilis sp.nov., isolated from the mud in a fermentation cellar used for the production of Chinese strong-flavoured liquor.</title>
        <authorList>
            <person name="Lu L."/>
        </authorList>
    </citation>
    <scope>NUCLEOTIDE SEQUENCE [LARGE SCALE GENOMIC DNA]</scope>
    <source>
        <strain evidence="2 3">LZLJ-2</strain>
    </source>
</reference>
<dbReference type="InterPro" id="IPR036821">
    <property type="entry name" value="Peptide_deformylase_sf"/>
</dbReference>
<proteinExistence type="inferred from homology"/>
<dbReference type="RefSeq" id="WP_194371590.1">
    <property type="nucleotide sequence ID" value="NZ_CP063767.1"/>
</dbReference>
<dbReference type="SUPFAM" id="SSF56420">
    <property type="entry name" value="Peptide deformylase"/>
    <property type="match status" value="1"/>
</dbReference>
<evidence type="ECO:0000313" key="2">
    <source>
        <dbReference type="EMBL" id="QOY60811.1"/>
    </source>
</evidence>
<comment type="similarity">
    <text evidence="1">Belongs to the polypeptide deformylase family.</text>
</comment>
<organism evidence="2 3">
    <name type="scientific">Thermophilibacter immobilis</name>
    <dbReference type="NCBI Taxonomy" id="2779519"/>
    <lineage>
        <taxon>Bacteria</taxon>
        <taxon>Bacillati</taxon>
        <taxon>Actinomycetota</taxon>
        <taxon>Coriobacteriia</taxon>
        <taxon>Coriobacteriales</taxon>
        <taxon>Atopobiaceae</taxon>
        <taxon>Thermophilibacter</taxon>
    </lineage>
</organism>
<dbReference type="PANTHER" id="PTHR10458">
    <property type="entry name" value="PEPTIDE DEFORMYLASE"/>
    <property type="match status" value="1"/>
</dbReference>
<dbReference type="InterPro" id="IPR023635">
    <property type="entry name" value="Peptide_deformylase"/>
</dbReference>